<dbReference type="InterPro" id="IPR004805">
    <property type="entry name" value="DnaE2/DnaE/PolC"/>
</dbReference>
<feature type="domain" description="Polymerase/histidinol phosphatase N-terminal" evidence="7">
    <location>
        <begin position="1"/>
        <end position="74"/>
    </location>
</feature>
<protein>
    <recommendedName>
        <fullName evidence="1">DNA-directed DNA polymerase</fullName>
        <ecNumber evidence="1">2.7.7.7</ecNumber>
    </recommendedName>
</protein>
<evidence type="ECO:0000256" key="2">
    <source>
        <dbReference type="ARBA" id="ARBA00022679"/>
    </source>
</evidence>
<dbReference type="PANTHER" id="PTHR32294">
    <property type="entry name" value="DNA POLYMERASE III SUBUNIT ALPHA"/>
    <property type="match status" value="1"/>
</dbReference>
<keyword evidence="9" id="KW-1185">Reference proteome</keyword>
<dbReference type="EMBL" id="JBHLTS010000004">
    <property type="protein sequence ID" value="MFC0513226.1"/>
    <property type="molecule type" value="Genomic_DNA"/>
</dbReference>
<evidence type="ECO:0000256" key="5">
    <source>
        <dbReference type="ARBA" id="ARBA00022932"/>
    </source>
</evidence>
<evidence type="ECO:0000313" key="9">
    <source>
        <dbReference type="Proteomes" id="UP001589828"/>
    </source>
</evidence>
<keyword evidence="5" id="KW-0239">DNA-directed DNA polymerase</keyword>
<proteinExistence type="predicted"/>
<dbReference type="InterPro" id="IPR029460">
    <property type="entry name" value="DNAPol_HHH"/>
</dbReference>
<keyword evidence="4" id="KW-0235">DNA replication</keyword>
<dbReference type="RefSeq" id="WP_377021099.1">
    <property type="nucleotide sequence ID" value="NZ_JBHLTS010000004.1"/>
</dbReference>
<dbReference type="Gene3D" id="1.10.150.870">
    <property type="match status" value="1"/>
</dbReference>
<comment type="caution">
    <text evidence="8">The sequence shown here is derived from an EMBL/GenBank/DDBJ whole genome shotgun (WGS) entry which is preliminary data.</text>
</comment>
<name>A0ABV6L0I3_9SPHI</name>
<evidence type="ECO:0000256" key="1">
    <source>
        <dbReference type="ARBA" id="ARBA00012417"/>
    </source>
</evidence>
<dbReference type="CDD" id="cd04485">
    <property type="entry name" value="DnaE_OBF"/>
    <property type="match status" value="1"/>
</dbReference>
<keyword evidence="3 8" id="KW-0548">Nucleotidyltransferase</keyword>
<dbReference type="Pfam" id="PF14579">
    <property type="entry name" value="HHH_6"/>
    <property type="match status" value="1"/>
</dbReference>
<dbReference type="InterPro" id="IPR040982">
    <property type="entry name" value="DNA_pol3_finger"/>
</dbReference>
<dbReference type="Gene3D" id="3.20.20.140">
    <property type="entry name" value="Metal-dependent hydrolases"/>
    <property type="match status" value="2"/>
</dbReference>
<sequence length="987" mass="113665">MHLNCKTYFSYRYGTYGTEELVKQAKAMGIQALALTNINGTPDAWDFVHFCRDTKEDTLPSIKPIIGSEIRNDNHFCYLLIARNDAGIMQINRFISGYKMAGTLFPERPCFGDDVFVVYALGRYQPHELASNELIGVQAHEVNKLYNVPVSQYSQKFVIRQPVTFQNRTYFNLHRLLRAIDLNTLLSKLRPDDFASPDEVFMTREELELKFKAYPEIIIRTNELVEICGTAMNLDPNSDKNRKTYTGSLDDDKLLLEELAMKGMEKRYAINTEVKERVEKELKVVNDLKFNAYFLIVWDVVNFARKKGFYYVGRGSGANSIIAYNLKITDVDPIELDLYFERFLNKFRTSPPDFDMDFSHKDRNEIISYIFEKYGKDHVALLGMHSTFQRRAAIRELGKVLGLPKEEIDGLVKNRNATFKEDGIQKVILKYSQLMVNFPNHLSIHAGGMLISEEPIYQYTALELPPKGFATAQLDMFAAERVGLIKFDILSQRGLGHIKDTLQLVKQNRGIDIDIDRIDDFIHDPKVADQIRKADTIGCFYIESPAMRQLLMKLKCDDYLTLVAASSIIRPGVSQSGMMKAYIYNYHHPNDVQYLHPKMEELLKDTYGIMVYQEDVIKIAHHFGGLDMAEADILRRAMSGKYRGREEMIRIEDKFFANCREKGYPYSISREVWRQIASFSGYSFSKAHSASFAVESYQSLYLKTYYPMEFMVGVINNFGGFYRTPFYFHELKKAGATLHPPCVNRSDTYTNIMGTDVYVGLVHIERLTSDLLKRIIGERDNNGPYLGMEDFIARTEAGMEQLNILVRIGALRFTGMTKQELLWRANFFQKKLETQPVTTSLFNEPQTDFKLPGFSSRPMQDAFDEIEIIGFALQDIFHMVDDHQQGLSYVKELPAKLGQNVTMLGQLVTIKESGTIKGELMNFGTFLDPNGDWLDTVHWPESLKRYSFQGNGFYKMRGKVVEEFGVYAVEVWEMRKIGFKKEALEWV</sequence>
<dbReference type="InterPro" id="IPR003141">
    <property type="entry name" value="Pol/His_phosphatase_N"/>
</dbReference>
<dbReference type="Pfam" id="PF02811">
    <property type="entry name" value="PHP"/>
    <property type="match status" value="1"/>
</dbReference>
<dbReference type="SMART" id="SM00481">
    <property type="entry name" value="POLIIIAc"/>
    <property type="match status" value="1"/>
</dbReference>
<evidence type="ECO:0000256" key="6">
    <source>
        <dbReference type="ARBA" id="ARBA00049244"/>
    </source>
</evidence>
<dbReference type="Proteomes" id="UP001589828">
    <property type="component" value="Unassembled WGS sequence"/>
</dbReference>
<reference evidence="8 9" key="1">
    <citation type="submission" date="2024-09" db="EMBL/GenBank/DDBJ databases">
        <authorList>
            <person name="Sun Q."/>
            <person name="Mori K."/>
        </authorList>
    </citation>
    <scope>NUCLEOTIDE SEQUENCE [LARGE SCALE GENOMIC DNA]</scope>
    <source>
        <strain evidence="8 9">NCAIM B.02415</strain>
    </source>
</reference>
<dbReference type="Pfam" id="PF07733">
    <property type="entry name" value="DNA_pol3_alpha"/>
    <property type="match status" value="1"/>
</dbReference>
<accession>A0ABV6L0I3</accession>
<dbReference type="EC" id="2.7.7.7" evidence="1"/>
<dbReference type="NCBIfam" id="TIGR00594">
    <property type="entry name" value="polc"/>
    <property type="match status" value="1"/>
</dbReference>
<dbReference type="GO" id="GO:0003887">
    <property type="term" value="F:DNA-directed DNA polymerase activity"/>
    <property type="evidence" value="ECO:0007669"/>
    <property type="project" value="UniProtKB-EC"/>
</dbReference>
<dbReference type="Pfam" id="PF17657">
    <property type="entry name" value="DNA_pol3_finger"/>
    <property type="match status" value="1"/>
</dbReference>
<gene>
    <name evidence="8" type="ORF">ACFFGT_03405</name>
</gene>
<dbReference type="InterPro" id="IPR011708">
    <property type="entry name" value="DNA_pol3_alpha_NTPase_dom"/>
</dbReference>
<dbReference type="InterPro" id="IPR004013">
    <property type="entry name" value="PHP_dom"/>
</dbReference>
<comment type="catalytic activity">
    <reaction evidence="6">
        <text>DNA(n) + a 2'-deoxyribonucleoside 5'-triphosphate = DNA(n+1) + diphosphate</text>
        <dbReference type="Rhea" id="RHEA:22508"/>
        <dbReference type="Rhea" id="RHEA-COMP:17339"/>
        <dbReference type="Rhea" id="RHEA-COMP:17340"/>
        <dbReference type="ChEBI" id="CHEBI:33019"/>
        <dbReference type="ChEBI" id="CHEBI:61560"/>
        <dbReference type="ChEBI" id="CHEBI:173112"/>
        <dbReference type="EC" id="2.7.7.7"/>
    </reaction>
</comment>
<keyword evidence="2 8" id="KW-0808">Transferase</keyword>
<dbReference type="SUPFAM" id="SSF89550">
    <property type="entry name" value="PHP domain-like"/>
    <property type="match status" value="1"/>
</dbReference>
<evidence type="ECO:0000256" key="4">
    <source>
        <dbReference type="ARBA" id="ARBA00022705"/>
    </source>
</evidence>
<evidence type="ECO:0000313" key="8">
    <source>
        <dbReference type="EMBL" id="MFC0513226.1"/>
    </source>
</evidence>
<evidence type="ECO:0000259" key="7">
    <source>
        <dbReference type="SMART" id="SM00481"/>
    </source>
</evidence>
<organism evidence="8 9">
    <name type="scientific">Mucilaginibacter angelicae</name>
    <dbReference type="NCBI Taxonomy" id="869718"/>
    <lineage>
        <taxon>Bacteria</taxon>
        <taxon>Pseudomonadati</taxon>
        <taxon>Bacteroidota</taxon>
        <taxon>Sphingobacteriia</taxon>
        <taxon>Sphingobacteriales</taxon>
        <taxon>Sphingobacteriaceae</taxon>
        <taxon>Mucilaginibacter</taxon>
    </lineage>
</organism>
<evidence type="ECO:0000256" key="3">
    <source>
        <dbReference type="ARBA" id="ARBA00022695"/>
    </source>
</evidence>
<dbReference type="InterPro" id="IPR016195">
    <property type="entry name" value="Pol/histidinol_Pase-like"/>
</dbReference>